<dbReference type="InterPro" id="IPR003367">
    <property type="entry name" value="Thrombospondin_3-like_rpt"/>
</dbReference>
<name>A0ABQ6R5F1_9BACT</name>
<reference evidence="3 4" key="1">
    <citation type="journal article" date="2024" name="Arch. Microbiol.">
        <title>Corallococcus caeni sp. nov., a novel myxobacterium isolated from activated sludge.</title>
        <authorList>
            <person name="Tomita S."/>
            <person name="Nakai R."/>
            <person name="Kuroda K."/>
            <person name="Kurashita H."/>
            <person name="Hatamoto M."/>
            <person name="Yamaguchi T."/>
            <person name="Narihiro T."/>
        </authorList>
    </citation>
    <scope>NUCLEOTIDE SEQUENCE [LARGE SCALE GENOMIC DNA]</scope>
    <source>
        <strain evidence="3 4">NO1</strain>
    </source>
</reference>
<dbReference type="SUPFAM" id="SSF103647">
    <property type="entry name" value="TSP type-3 repeat"/>
    <property type="match status" value="1"/>
</dbReference>
<proteinExistence type="predicted"/>
<dbReference type="Gene3D" id="4.10.1080.10">
    <property type="entry name" value="TSP type-3 repeat"/>
    <property type="match status" value="1"/>
</dbReference>
<dbReference type="InterPro" id="IPR028974">
    <property type="entry name" value="TSP_type-3_rpt"/>
</dbReference>
<dbReference type="Pfam" id="PF01345">
    <property type="entry name" value="DUF11"/>
    <property type="match status" value="1"/>
</dbReference>
<dbReference type="Proteomes" id="UP001342631">
    <property type="component" value="Unassembled WGS sequence"/>
</dbReference>
<dbReference type="InterPro" id="IPR001434">
    <property type="entry name" value="OmcB-like_DUF11"/>
</dbReference>
<protein>
    <recommendedName>
        <fullName evidence="2">DUF11 domain-containing protein</fullName>
    </recommendedName>
</protein>
<evidence type="ECO:0000313" key="4">
    <source>
        <dbReference type="Proteomes" id="UP001342631"/>
    </source>
</evidence>
<comment type="caution">
    <text evidence="3">The sequence shown here is derived from an EMBL/GenBank/DDBJ whole genome shotgun (WGS) entry which is preliminary data.</text>
</comment>
<accession>A0ABQ6R5F1</accession>
<dbReference type="EMBL" id="BTTX01000013">
    <property type="protein sequence ID" value="GMU11441.1"/>
    <property type="molecule type" value="Genomic_DNA"/>
</dbReference>
<evidence type="ECO:0000256" key="1">
    <source>
        <dbReference type="ARBA" id="ARBA00022729"/>
    </source>
</evidence>
<evidence type="ECO:0000259" key="2">
    <source>
        <dbReference type="Pfam" id="PF01345"/>
    </source>
</evidence>
<dbReference type="Pfam" id="PF02412">
    <property type="entry name" value="TSP_3"/>
    <property type="match status" value="1"/>
</dbReference>
<sequence length="266" mass="28113">MWGQGLEWDAIRFLQETTRQSREQDCYTLSDMQTLSLTAVVVTAMGLACTPGGSSGTLIDAGVSKPTDRSPVLEKPLTFPVKRVIGAPVHEPGFDIETLNALDTDGDGVPDGDDNCPNTANPNQADQDGDEFGDVCEPQPLDVDTATTLSVSPTPVRVGQPLTITLNVRNVGNAPATFIVATLRTGIEFSFESLTASQGKCVHDEWGNLRCQLGDLAVSASATISVVCIPHSTGSPKLEALGVTETLDHDANLGNDTPTLRLTILP</sequence>
<gene>
    <name evidence="3" type="ORF">ASNO1_76950</name>
</gene>
<organism evidence="3 4">
    <name type="scientific">Corallococcus caeni</name>
    <dbReference type="NCBI Taxonomy" id="3082388"/>
    <lineage>
        <taxon>Bacteria</taxon>
        <taxon>Pseudomonadati</taxon>
        <taxon>Myxococcota</taxon>
        <taxon>Myxococcia</taxon>
        <taxon>Myxococcales</taxon>
        <taxon>Cystobacterineae</taxon>
        <taxon>Myxococcaceae</taxon>
        <taxon>Corallococcus</taxon>
    </lineage>
</organism>
<feature type="domain" description="DUF11" evidence="2">
    <location>
        <begin position="148"/>
        <end position="259"/>
    </location>
</feature>
<keyword evidence="1" id="KW-0732">Signal</keyword>
<evidence type="ECO:0000313" key="3">
    <source>
        <dbReference type="EMBL" id="GMU11441.1"/>
    </source>
</evidence>
<keyword evidence="4" id="KW-1185">Reference proteome</keyword>